<sequence length="125" mass="14355">MFMIAYFLAIIGPGGEPTWPDRPISANGDFAAKTEVTAYLRGWMDRLPCRSGYTFELSAVGSDERQRVGDGRVTLDQREQPVIEWQNFEYKRFREEPEDYSVGDPHDEGPSDYWLPKPPKPPEID</sequence>
<protein>
    <submittedName>
        <fullName evidence="2">Uncharacterized protein</fullName>
    </submittedName>
</protein>
<evidence type="ECO:0000313" key="3">
    <source>
        <dbReference type="Proteomes" id="UP001589906"/>
    </source>
</evidence>
<dbReference type="Proteomes" id="UP001589906">
    <property type="component" value="Unassembled WGS sequence"/>
</dbReference>
<comment type="caution">
    <text evidence="2">The sequence shown here is derived from an EMBL/GenBank/DDBJ whole genome shotgun (WGS) entry which is preliminary data.</text>
</comment>
<organism evidence="2 3">
    <name type="scientific">Brevundimonas balnearis</name>
    <dbReference type="NCBI Taxonomy" id="1572858"/>
    <lineage>
        <taxon>Bacteria</taxon>
        <taxon>Pseudomonadati</taxon>
        <taxon>Pseudomonadota</taxon>
        <taxon>Alphaproteobacteria</taxon>
        <taxon>Caulobacterales</taxon>
        <taxon>Caulobacteraceae</taxon>
        <taxon>Brevundimonas</taxon>
    </lineage>
</organism>
<accession>A0ABV6R714</accession>
<feature type="region of interest" description="Disordered" evidence="1">
    <location>
        <begin position="96"/>
        <end position="125"/>
    </location>
</feature>
<gene>
    <name evidence="2" type="ORF">ACFFGE_10700</name>
</gene>
<keyword evidence="3" id="KW-1185">Reference proteome</keyword>
<reference evidence="2 3" key="1">
    <citation type="submission" date="2024-09" db="EMBL/GenBank/DDBJ databases">
        <authorList>
            <person name="Sun Q."/>
            <person name="Mori K."/>
        </authorList>
    </citation>
    <scope>NUCLEOTIDE SEQUENCE [LARGE SCALE GENOMIC DNA]</scope>
    <source>
        <strain evidence="2 3">NCAIM B.02621</strain>
    </source>
</reference>
<evidence type="ECO:0000256" key="1">
    <source>
        <dbReference type="SAM" id="MobiDB-lite"/>
    </source>
</evidence>
<evidence type="ECO:0000313" key="2">
    <source>
        <dbReference type="EMBL" id="MFC0634343.1"/>
    </source>
</evidence>
<dbReference type="EMBL" id="JBHLSW010000007">
    <property type="protein sequence ID" value="MFC0634343.1"/>
    <property type="molecule type" value="Genomic_DNA"/>
</dbReference>
<dbReference type="RefSeq" id="WP_376836380.1">
    <property type="nucleotide sequence ID" value="NZ_JBHLSW010000007.1"/>
</dbReference>
<name>A0ABV6R714_9CAUL</name>
<proteinExistence type="predicted"/>